<sequence length="63" mass="6666">MKPLRSLASGTSEVAGRPLCEGIMPGKDPEACNPYIFGKSSKCLYIIVESSCSLSSPPATNFQ</sequence>
<dbReference type="EMBL" id="AACZ04067741">
    <property type="status" value="NOT_ANNOTATED_CDS"/>
    <property type="molecule type" value="Genomic_DNA"/>
</dbReference>
<dbReference type="Ensembl" id="ENSPTRT00000107796.1">
    <property type="protein sequence ID" value="ENSPTRP00000091103.1"/>
    <property type="gene ID" value="ENSPTRG00000042807.1"/>
</dbReference>
<protein>
    <submittedName>
        <fullName evidence="1">Uncharacterized protein</fullName>
    </submittedName>
</protein>
<proteinExistence type="predicted"/>
<dbReference type="Proteomes" id="UP000002277">
    <property type="component" value="Chromosome 8"/>
</dbReference>
<reference evidence="1 2" key="1">
    <citation type="journal article" date="2005" name="Nature">
        <title>Initial sequence of the chimpanzee genome and comparison with the human genome.</title>
        <authorList>
            <consortium name="Chimpanzee sequencing and analysis consortium"/>
        </authorList>
    </citation>
    <scope>NUCLEOTIDE SEQUENCE [LARGE SCALE GENOMIC DNA]</scope>
</reference>
<keyword evidence="2" id="KW-1185">Reference proteome</keyword>
<organism evidence="1 2">
    <name type="scientific">Pan troglodytes</name>
    <name type="common">Chimpanzee</name>
    <dbReference type="NCBI Taxonomy" id="9598"/>
    <lineage>
        <taxon>Eukaryota</taxon>
        <taxon>Metazoa</taxon>
        <taxon>Chordata</taxon>
        <taxon>Craniata</taxon>
        <taxon>Vertebrata</taxon>
        <taxon>Euteleostomi</taxon>
        <taxon>Mammalia</taxon>
        <taxon>Eutheria</taxon>
        <taxon>Euarchontoglires</taxon>
        <taxon>Primates</taxon>
        <taxon>Haplorrhini</taxon>
        <taxon>Catarrhini</taxon>
        <taxon>Hominidae</taxon>
        <taxon>Pan</taxon>
    </lineage>
</organism>
<reference evidence="1" key="2">
    <citation type="submission" date="2025-08" db="UniProtKB">
        <authorList>
            <consortium name="Ensembl"/>
        </authorList>
    </citation>
    <scope>IDENTIFICATION</scope>
</reference>
<dbReference type="AlphaFoldDB" id="A0A2I3TQ94"/>
<evidence type="ECO:0000313" key="2">
    <source>
        <dbReference type="Proteomes" id="UP000002277"/>
    </source>
</evidence>
<reference evidence="1" key="3">
    <citation type="submission" date="2025-09" db="UniProtKB">
        <authorList>
            <consortium name="Ensembl"/>
        </authorList>
    </citation>
    <scope>IDENTIFICATION</scope>
</reference>
<dbReference type="Bgee" id="ENSPTRG00000042807">
    <property type="expression patterns" value="Expressed in adult mammalian kidney"/>
</dbReference>
<evidence type="ECO:0000313" key="1">
    <source>
        <dbReference type="Ensembl" id="ENSPTRP00000091103.1"/>
    </source>
</evidence>
<dbReference type="InParanoid" id="A0A2I3TQ94"/>
<name>A0A2I3TQ94_PANTR</name>
<accession>A0A2I3TQ94</accession>
<dbReference type="GeneTree" id="ENSGT00910000147004"/>
<dbReference type="OMA" id="EACNPYI"/>